<dbReference type="Proteomes" id="UP000792457">
    <property type="component" value="Unassembled WGS sequence"/>
</dbReference>
<gene>
    <name evidence="2" type="ORF">J437_LFUL002857</name>
</gene>
<dbReference type="GO" id="GO:0003676">
    <property type="term" value="F:nucleic acid binding"/>
    <property type="evidence" value="ECO:0007669"/>
    <property type="project" value="InterPro"/>
</dbReference>
<feature type="domain" description="DDE-1" evidence="1">
    <location>
        <begin position="42"/>
        <end position="109"/>
    </location>
</feature>
<dbReference type="OrthoDB" id="8033046at2759"/>
<organism evidence="2 3">
    <name type="scientific">Ladona fulva</name>
    <name type="common">Scarce chaser dragonfly</name>
    <name type="synonym">Libellula fulva</name>
    <dbReference type="NCBI Taxonomy" id="123851"/>
    <lineage>
        <taxon>Eukaryota</taxon>
        <taxon>Metazoa</taxon>
        <taxon>Ecdysozoa</taxon>
        <taxon>Arthropoda</taxon>
        <taxon>Hexapoda</taxon>
        <taxon>Insecta</taxon>
        <taxon>Pterygota</taxon>
        <taxon>Palaeoptera</taxon>
        <taxon>Odonata</taxon>
        <taxon>Epiprocta</taxon>
        <taxon>Anisoptera</taxon>
        <taxon>Libelluloidea</taxon>
        <taxon>Libellulidae</taxon>
        <taxon>Ladona</taxon>
    </lineage>
</organism>
<evidence type="ECO:0000259" key="1">
    <source>
        <dbReference type="Pfam" id="PF03184"/>
    </source>
</evidence>
<dbReference type="Pfam" id="PF03184">
    <property type="entry name" value="DDE_1"/>
    <property type="match status" value="1"/>
</dbReference>
<evidence type="ECO:0000313" key="3">
    <source>
        <dbReference type="Proteomes" id="UP000792457"/>
    </source>
</evidence>
<accession>A0A8K0K2V1</accession>
<keyword evidence="3" id="KW-1185">Reference proteome</keyword>
<evidence type="ECO:0000313" key="2">
    <source>
        <dbReference type="EMBL" id="KAG8226811.1"/>
    </source>
</evidence>
<dbReference type="EMBL" id="KZ308297">
    <property type="protein sequence ID" value="KAG8226811.1"/>
    <property type="molecule type" value="Genomic_DNA"/>
</dbReference>
<dbReference type="InterPro" id="IPR004875">
    <property type="entry name" value="DDE_SF_endonuclease_dom"/>
</dbReference>
<sequence>MTIAINATDNHTSSMFVFPRVLFKDRVLFGVPPGSLGGTAPSGWLNEILFLIFLEHFISHVKPSKEESILLLLDNHEPHLSVEALDKASKAGIVMVTFPPHTSHKLQQLHLADRPNLDIAAHISSSWPPLPQHESVPLSHVTQIRHSVPEPSSSKEVSDDFTFVENGAQSSASKPYPTNSTLNKIYFAKE</sequence>
<dbReference type="AlphaFoldDB" id="A0A8K0K2V1"/>
<protein>
    <recommendedName>
        <fullName evidence="1">DDE-1 domain-containing protein</fullName>
    </recommendedName>
</protein>
<name>A0A8K0K2V1_LADFU</name>
<reference evidence="2" key="2">
    <citation type="submission" date="2017-10" db="EMBL/GenBank/DDBJ databases">
        <title>Ladona fulva Genome sequencing and assembly.</title>
        <authorList>
            <person name="Murali S."/>
            <person name="Richards S."/>
            <person name="Bandaranaike D."/>
            <person name="Bellair M."/>
            <person name="Blankenburg K."/>
            <person name="Chao H."/>
            <person name="Dinh H."/>
            <person name="Doddapaneni H."/>
            <person name="Dugan-Rocha S."/>
            <person name="Elkadiri S."/>
            <person name="Gnanaolivu R."/>
            <person name="Hernandez B."/>
            <person name="Skinner E."/>
            <person name="Javaid M."/>
            <person name="Lee S."/>
            <person name="Li M."/>
            <person name="Ming W."/>
            <person name="Munidasa M."/>
            <person name="Muniz J."/>
            <person name="Nguyen L."/>
            <person name="Hughes D."/>
            <person name="Osuji N."/>
            <person name="Pu L.-L."/>
            <person name="Puazo M."/>
            <person name="Qu C."/>
            <person name="Quiroz J."/>
            <person name="Raj R."/>
            <person name="Weissenberger G."/>
            <person name="Xin Y."/>
            <person name="Zou X."/>
            <person name="Han Y."/>
            <person name="Worley K."/>
            <person name="Muzny D."/>
            <person name="Gibbs R."/>
        </authorList>
    </citation>
    <scope>NUCLEOTIDE SEQUENCE</scope>
    <source>
        <strain evidence="2">Sampled in the wild</strain>
    </source>
</reference>
<reference evidence="2" key="1">
    <citation type="submission" date="2013-04" db="EMBL/GenBank/DDBJ databases">
        <authorList>
            <person name="Qu J."/>
            <person name="Murali S.C."/>
            <person name="Bandaranaike D."/>
            <person name="Bellair M."/>
            <person name="Blankenburg K."/>
            <person name="Chao H."/>
            <person name="Dinh H."/>
            <person name="Doddapaneni H."/>
            <person name="Downs B."/>
            <person name="Dugan-Rocha S."/>
            <person name="Elkadiri S."/>
            <person name="Gnanaolivu R.D."/>
            <person name="Hernandez B."/>
            <person name="Javaid M."/>
            <person name="Jayaseelan J.C."/>
            <person name="Lee S."/>
            <person name="Li M."/>
            <person name="Ming W."/>
            <person name="Munidasa M."/>
            <person name="Muniz J."/>
            <person name="Nguyen L."/>
            <person name="Ongeri F."/>
            <person name="Osuji N."/>
            <person name="Pu L.-L."/>
            <person name="Puazo M."/>
            <person name="Qu C."/>
            <person name="Quiroz J."/>
            <person name="Raj R."/>
            <person name="Weissenberger G."/>
            <person name="Xin Y."/>
            <person name="Zou X."/>
            <person name="Han Y."/>
            <person name="Richards S."/>
            <person name="Worley K."/>
            <person name="Muzny D."/>
            <person name="Gibbs R."/>
        </authorList>
    </citation>
    <scope>NUCLEOTIDE SEQUENCE</scope>
    <source>
        <strain evidence="2">Sampled in the wild</strain>
    </source>
</reference>
<proteinExistence type="predicted"/>
<comment type="caution">
    <text evidence="2">The sequence shown here is derived from an EMBL/GenBank/DDBJ whole genome shotgun (WGS) entry which is preliminary data.</text>
</comment>